<feature type="domain" description="Filamentous haemagglutinin FhaB/tRNA nuclease CdiA-like TPS" evidence="2">
    <location>
        <begin position="124"/>
        <end position="243"/>
    </location>
</feature>
<evidence type="ECO:0000256" key="1">
    <source>
        <dbReference type="SAM" id="Coils"/>
    </source>
</evidence>
<evidence type="ECO:0000259" key="2">
    <source>
        <dbReference type="SMART" id="SM00912"/>
    </source>
</evidence>
<dbReference type="Proteomes" id="UP000255269">
    <property type="component" value="Unassembled WGS sequence"/>
</dbReference>
<dbReference type="InterPro" id="IPR012334">
    <property type="entry name" value="Pectin_lyas_fold"/>
</dbReference>
<proteinExistence type="predicted"/>
<dbReference type="SUPFAM" id="SSF51126">
    <property type="entry name" value="Pectin lyase-like"/>
    <property type="match status" value="1"/>
</dbReference>
<reference evidence="3 4" key="1">
    <citation type="submission" date="2018-06" db="EMBL/GenBank/DDBJ databases">
        <authorList>
            <consortium name="Pathogen Informatics"/>
            <person name="Doyle S."/>
        </authorList>
    </citation>
    <scope>NUCLEOTIDE SEQUENCE [LARGE SCALE GENOMIC DNA]</scope>
    <source>
        <strain evidence="3 4">NCTC13156</strain>
    </source>
</reference>
<sequence length="1370" mass="149061">MGGGGANKPLINSLNTLNTLKNSNSKELAKNLNKIQNSNQLDLNHLNELKDSRLDLIQLESKIQDLKNLNQLKKSKNLNSIKLESKIKESNLDFNLQKDSKIQSKTISKISISIITSILLSQSLVALPSGGKFIHGSGNISIKNGNTMTIEGNNKNHIIAWGGGFNINKGESVNFLGNNKSYLNLDYTNKASQILGNLNGNGNNIYLVNPSGVLIGENASINANKFVASNTIDNTTLNNFKNKVNDTNAITTFSPVFKPNKGNIVNLGSIRAKEIVLIGNEVRNQAIIKENGKETIITGSFSGYDDKNPNSKIQNDSITLVGNIVDININTGMIDTKQVWIAAKDKARINQSTSDIYFNGNRLVGNNALKTSNDLNASNIEWIAYNGITNPKSIETYASIKDITDWYYFANGWNNNQNNMKDIQNFELINNIDFSKGNKICLKANCDTQNGKEGIDYFTFSGNYADPNGNSNYDDTMIVGGYYTDNVYNQTFSKNFNGGGHTLSNIDIDIEINNLLFFMNNIFAGIFGHINGSSNIGNLVIDKINVEVKSDIKSGVNTTTNLYIYTGGVAGFISKSTLSNIVLNNIGTISNTIINANFNQLDTYFSYLGGFVGEIMDNSSLSNITINNINTLSNSINSGGTFNVYLGGFVGKVFGNASDFSNIALNNIENISNEGILNFNSGSDISYVLGGFVGEIESDSKFSSITLNKIGTINSKTQKDSASLLGGFAGDIMRIYNGGNAIFSDIVLNEINTIVSDASNGTNLISHTGGFAGHINGAILSNIVLNNIGTISSIGNSNSNSNADYATSSSGGFAGAISQSTLSNIVLNNIGNVNINTNINANINSIVIASSGGFAGDISESTLSNIVLNDIGTISSISINNNSNGNHVESYSGGFIGSNGNYSTFSNIVLNNIGTISSKSSNNTISYSETIASSGGFVGRIGELNSKLENIYLYFDLNSAILAEVINANSVKIANKGKIYGYEYGLNGGYFFDNIHLYYKNGTLNGVDSDSSDYDPNGQIFLHTYLDSSQGIKDFSSALETANSSIFKDNPISWNQDSNGNYNYYFANLVTSTPTPPNINDSTTNTLPTLDMDNLFNKGGYFDSSSWLTKDDFNQSILDSILGKDNQGNSNLIFDLLTQDLESIRQSLDFLVSFLDGENDIKELFGDYYKVNDNIYGALNQDLTINLKFSNFIEALKQNKNINLAFLKDYRDKLNTYNQNKELYQSGGLPPLEQESLKKLLKEQYNELLNLEQIAKTNLESLQGLIKDSFKMDTNYTIFAKESLSPLNFTINIGSLNNFEDTQGNGDNNNRFTPPNEVQKIADLASKEAILILPAQEKQEAIVEDGKERGRLCIVSDNAKTNNPCMAITY</sequence>
<dbReference type="InterPro" id="IPR011050">
    <property type="entry name" value="Pectin_lyase_fold/virulence"/>
</dbReference>
<dbReference type="SMART" id="SM00912">
    <property type="entry name" value="Haemagg_act"/>
    <property type="match status" value="1"/>
</dbReference>
<dbReference type="EMBL" id="UGJF01000001">
    <property type="protein sequence ID" value="STQ87201.1"/>
    <property type="molecule type" value="Genomic_DNA"/>
</dbReference>
<gene>
    <name evidence="3" type="primary">hxuA_1</name>
    <name evidence="3" type="ORF">NCTC13156_00005</name>
</gene>
<accession>A0A377PY77</accession>
<dbReference type="InterPro" id="IPR008638">
    <property type="entry name" value="FhaB/CdiA-like_TPS"/>
</dbReference>
<feature type="coiled-coil region" evidence="1">
    <location>
        <begin position="49"/>
        <end position="76"/>
    </location>
</feature>
<protein>
    <submittedName>
        <fullName evidence="3">Heme:hemopexin utilization protein A</fullName>
    </submittedName>
</protein>
<organism evidence="3 4">
    <name type="scientific">Helicobacter pullorum</name>
    <dbReference type="NCBI Taxonomy" id="35818"/>
    <lineage>
        <taxon>Bacteria</taxon>
        <taxon>Pseudomonadati</taxon>
        <taxon>Campylobacterota</taxon>
        <taxon>Epsilonproteobacteria</taxon>
        <taxon>Campylobacterales</taxon>
        <taxon>Helicobacteraceae</taxon>
        <taxon>Helicobacter</taxon>
    </lineage>
</organism>
<evidence type="ECO:0000313" key="4">
    <source>
        <dbReference type="Proteomes" id="UP000255269"/>
    </source>
</evidence>
<keyword evidence="1" id="KW-0175">Coiled coil</keyword>
<dbReference type="Gene3D" id="2.160.20.110">
    <property type="match status" value="1"/>
</dbReference>
<dbReference type="RefSeq" id="WP_115056543.1">
    <property type="nucleotide sequence ID" value="NZ_UGJF01000001.1"/>
</dbReference>
<name>A0A377PY77_9HELI</name>
<dbReference type="Gene3D" id="2.160.20.10">
    <property type="entry name" value="Single-stranded right-handed beta-helix, Pectin lyase-like"/>
    <property type="match status" value="1"/>
</dbReference>
<evidence type="ECO:0000313" key="3">
    <source>
        <dbReference type="EMBL" id="STQ87201.1"/>
    </source>
</evidence>